<keyword evidence="3" id="KW-1185">Reference proteome</keyword>
<evidence type="ECO:0000313" key="3">
    <source>
        <dbReference type="Proteomes" id="UP000022447"/>
    </source>
</evidence>
<evidence type="ECO:0000313" key="2">
    <source>
        <dbReference type="EMBL" id="ETX14530.1"/>
    </source>
</evidence>
<proteinExistence type="predicted"/>
<accession>X7EF94</accession>
<feature type="compositionally biased region" description="Polar residues" evidence="1">
    <location>
        <begin position="69"/>
        <end position="78"/>
    </location>
</feature>
<dbReference type="eggNOG" id="ENOG5031DTG">
    <property type="taxonomic scope" value="Bacteria"/>
</dbReference>
<dbReference type="Proteomes" id="UP000022447">
    <property type="component" value="Unassembled WGS sequence"/>
</dbReference>
<sequence length="78" mass="7932">MRGATDPATTRSIPRAASKGRLGSPALARQMRTNIEEEGGLWRADAVYSNSPALPRGLGTIGGDATGPGSAQNGIPTV</sequence>
<organism evidence="2 3">
    <name type="scientific">Roseivivax halodurans JCM 10272</name>
    <dbReference type="NCBI Taxonomy" id="1449350"/>
    <lineage>
        <taxon>Bacteria</taxon>
        <taxon>Pseudomonadati</taxon>
        <taxon>Pseudomonadota</taxon>
        <taxon>Alphaproteobacteria</taxon>
        <taxon>Rhodobacterales</taxon>
        <taxon>Roseobacteraceae</taxon>
        <taxon>Roseivivax</taxon>
    </lineage>
</organism>
<gene>
    <name evidence="2" type="ORF">OCH239_02925</name>
</gene>
<name>X7EF94_9RHOB</name>
<evidence type="ECO:0000256" key="1">
    <source>
        <dbReference type="SAM" id="MobiDB-lite"/>
    </source>
</evidence>
<dbReference type="AlphaFoldDB" id="X7EF94"/>
<comment type="caution">
    <text evidence="2">The sequence shown here is derived from an EMBL/GenBank/DDBJ whole genome shotgun (WGS) entry which is preliminary data.</text>
</comment>
<dbReference type="EMBL" id="JALZ01000010">
    <property type="protein sequence ID" value="ETX14530.1"/>
    <property type="molecule type" value="Genomic_DNA"/>
</dbReference>
<feature type="region of interest" description="Disordered" evidence="1">
    <location>
        <begin position="57"/>
        <end position="78"/>
    </location>
</feature>
<reference evidence="2 3" key="1">
    <citation type="submission" date="2014-01" db="EMBL/GenBank/DDBJ databases">
        <title>Roseivivax halodurans JCM 10272 Genome Sequencing.</title>
        <authorList>
            <person name="Lai Q."/>
            <person name="Li G."/>
            <person name="Shao Z."/>
        </authorList>
    </citation>
    <scope>NUCLEOTIDE SEQUENCE [LARGE SCALE GENOMIC DNA]</scope>
    <source>
        <strain evidence="2 3">JCM 10272</strain>
    </source>
</reference>
<protein>
    <submittedName>
        <fullName evidence="2">Uncharacterized protein</fullName>
    </submittedName>
</protein>
<dbReference type="STRING" id="1449350.OCH239_02925"/>
<feature type="region of interest" description="Disordered" evidence="1">
    <location>
        <begin position="1"/>
        <end position="27"/>
    </location>
</feature>